<organism evidence="2 3">
    <name type="scientific">Chitinophaga varians</name>
    <dbReference type="NCBI Taxonomy" id="2202339"/>
    <lineage>
        <taxon>Bacteria</taxon>
        <taxon>Pseudomonadati</taxon>
        <taxon>Bacteroidota</taxon>
        <taxon>Chitinophagia</taxon>
        <taxon>Chitinophagales</taxon>
        <taxon>Chitinophagaceae</taxon>
        <taxon>Chitinophaga</taxon>
    </lineage>
</organism>
<name>A0A847RPU9_9BACT</name>
<keyword evidence="3" id="KW-1185">Reference proteome</keyword>
<dbReference type="PROSITE" id="PS51257">
    <property type="entry name" value="PROKAR_LIPOPROTEIN"/>
    <property type="match status" value="1"/>
</dbReference>
<dbReference type="RefSeq" id="WP_168873685.1">
    <property type="nucleotide sequence ID" value="NZ_JABAIA010000003.1"/>
</dbReference>
<feature type="signal peptide" evidence="1">
    <location>
        <begin position="1"/>
        <end position="20"/>
    </location>
</feature>
<evidence type="ECO:0000313" key="3">
    <source>
        <dbReference type="Proteomes" id="UP000570474"/>
    </source>
</evidence>
<keyword evidence="1" id="KW-0732">Signal</keyword>
<reference evidence="2 3" key="1">
    <citation type="submission" date="2020-04" db="EMBL/GenBank/DDBJ databases">
        <authorList>
            <person name="Yin C."/>
        </authorList>
    </citation>
    <scope>NUCLEOTIDE SEQUENCE [LARGE SCALE GENOMIC DNA]</scope>
    <source>
        <strain evidence="2 3">Ae27</strain>
    </source>
</reference>
<comment type="caution">
    <text evidence="2">The sequence shown here is derived from an EMBL/GenBank/DDBJ whole genome shotgun (WGS) entry which is preliminary data.</text>
</comment>
<evidence type="ECO:0000256" key="1">
    <source>
        <dbReference type="SAM" id="SignalP"/>
    </source>
</evidence>
<gene>
    <name evidence="2" type="ORF">HGH92_25775</name>
</gene>
<sequence>MQRIIYYVGSLLVLLLAACSKDKTPPGTASLTIINAVPGSRPLVTNFNGTSPIRYDVANQIPYNTFALANNRFSSYVGNQPLALYQYPDTTEKSQPLFNLMLDLPVGAMRTLFLTGTVAKPDTVFANDAVPFHPIGDSVCGFRFVNLSAGSAPVKVTIKGKSGAPEVSSLPFKGITGFVSYSVNAAQEDYEFVFSDAATGQYIASIVTQYVHNLPAGWLNPWLYQNYTFALTGTPGGTNGQEQKVLSIKY</sequence>
<proteinExistence type="predicted"/>
<feature type="chain" id="PRO_5032353658" evidence="1">
    <location>
        <begin position="21"/>
        <end position="250"/>
    </location>
</feature>
<dbReference type="EMBL" id="JABAIA010000003">
    <property type="protein sequence ID" value="NLR67740.1"/>
    <property type="molecule type" value="Genomic_DNA"/>
</dbReference>
<dbReference type="Proteomes" id="UP000570474">
    <property type="component" value="Unassembled WGS sequence"/>
</dbReference>
<dbReference type="AlphaFoldDB" id="A0A847RPU9"/>
<accession>A0A847RPU9</accession>
<protein>
    <submittedName>
        <fullName evidence="2">DUF4397 domain-containing protein</fullName>
    </submittedName>
</protein>
<evidence type="ECO:0000313" key="2">
    <source>
        <dbReference type="EMBL" id="NLR67740.1"/>
    </source>
</evidence>